<evidence type="ECO:0000313" key="7">
    <source>
        <dbReference type="EMBL" id="MBB5045476.1"/>
    </source>
</evidence>
<dbReference type="EMBL" id="JACHIH010000001">
    <property type="protein sequence ID" value="MBB5045476.1"/>
    <property type="molecule type" value="Genomic_DNA"/>
</dbReference>
<dbReference type="SMART" id="SM00382">
    <property type="entry name" value="AAA"/>
    <property type="match status" value="1"/>
</dbReference>
<organism evidence="7 8">
    <name type="scientific">Rhodopseudomonas rhenobacensis</name>
    <dbReference type="NCBI Taxonomy" id="87461"/>
    <lineage>
        <taxon>Bacteria</taxon>
        <taxon>Pseudomonadati</taxon>
        <taxon>Pseudomonadota</taxon>
        <taxon>Alphaproteobacteria</taxon>
        <taxon>Hyphomicrobiales</taxon>
        <taxon>Nitrobacteraceae</taxon>
        <taxon>Rhodopseudomonas</taxon>
    </lineage>
</organism>
<dbReference type="Pfam" id="PF00005">
    <property type="entry name" value="ABC_tran"/>
    <property type="match status" value="1"/>
</dbReference>
<keyword evidence="3 7" id="KW-0067">ATP-binding</keyword>
<feature type="region of interest" description="Disordered" evidence="5">
    <location>
        <begin position="1"/>
        <end position="26"/>
    </location>
</feature>
<dbReference type="PANTHER" id="PTHR42781">
    <property type="entry name" value="SPERMIDINE/PUTRESCINE IMPORT ATP-BINDING PROTEIN POTA"/>
    <property type="match status" value="1"/>
</dbReference>
<feature type="domain" description="ABC transporter" evidence="6">
    <location>
        <begin position="34"/>
        <end position="261"/>
    </location>
</feature>
<keyword evidence="8" id="KW-1185">Reference proteome</keyword>
<dbReference type="InterPro" id="IPR027417">
    <property type="entry name" value="P-loop_NTPase"/>
</dbReference>
<protein>
    <submittedName>
        <fullName evidence="7">NitT/TauT family transport system ATP-binding protein</fullName>
    </submittedName>
</protein>
<evidence type="ECO:0000256" key="2">
    <source>
        <dbReference type="ARBA" id="ARBA00022741"/>
    </source>
</evidence>
<comment type="function">
    <text evidence="4">Involved in beta-(1--&gt;2)glucan export. Transmembrane domains (TMD) form a pore in the inner membrane and the ATP-binding domain (NBD) is responsible for energy generation.</text>
</comment>
<evidence type="ECO:0000256" key="3">
    <source>
        <dbReference type="ARBA" id="ARBA00022840"/>
    </source>
</evidence>
<keyword evidence="2" id="KW-0547">Nucleotide-binding</keyword>
<evidence type="ECO:0000256" key="1">
    <source>
        <dbReference type="ARBA" id="ARBA00022448"/>
    </source>
</evidence>
<gene>
    <name evidence="7" type="ORF">HNR60_000205</name>
</gene>
<dbReference type="Proteomes" id="UP000542353">
    <property type="component" value="Unassembled WGS sequence"/>
</dbReference>
<dbReference type="AlphaFoldDB" id="A0A7W7Z016"/>
<dbReference type="Gene3D" id="3.40.50.300">
    <property type="entry name" value="P-loop containing nucleotide triphosphate hydrolases"/>
    <property type="match status" value="1"/>
</dbReference>
<name>A0A7W7Z016_9BRAD</name>
<dbReference type="PANTHER" id="PTHR42781:SF8">
    <property type="entry name" value="BICARBONATE TRANSPORT ATP-BINDING PROTEIN CMPC"/>
    <property type="match status" value="1"/>
</dbReference>
<dbReference type="InterPro" id="IPR050093">
    <property type="entry name" value="ABC_SmlMolc_Importer"/>
</dbReference>
<dbReference type="SUPFAM" id="SSF52540">
    <property type="entry name" value="P-loop containing nucleoside triphosphate hydrolases"/>
    <property type="match status" value="1"/>
</dbReference>
<comment type="caution">
    <text evidence="7">The sequence shown here is derived from an EMBL/GenBank/DDBJ whole genome shotgun (WGS) entry which is preliminary data.</text>
</comment>
<dbReference type="GO" id="GO:0016887">
    <property type="term" value="F:ATP hydrolysis activity"/>
    <property type="evidence" value="ECO:0007669"/>
    <property type="project" value="InterPro"/>
</dbReference>
<dbReference type="PROSITE" id="PS50893">
    <property type="entry name" value="ABC_TRANSPORTER_2"/>
    <property type="match status" value="1"/>
</dbReference>
<sequence>MSGSNARIAPVEPGAPTADAPELASSARPRRPLMTIRGLRKSFDDAVVYDDFGVDLPLGQFISIFGPNGCGKSTLINMISGLMPMDAGEVLYDGQRISETRISYVFQNYREALFPWARAIDNIHYPLKVMGVRRAERKRRIDKLLSDFEVRIDLNAYPYQLSGGQQQTVSILRALVTEPEVLFLDEPFSALDYEMTIAMRAQLQKIFMKTKTTMLLVSHDLDEAIELADKVVLLSRRPTKVAEIVEIDLPWPRTLDVTTGEPFMALKRHCLDRFWQEVKK</sequence>
<dbReference type="InterPro" id="IPR003593">
    <property type="entry name" value="AAA+_ATPase"/>
</dbReference>
<accession>A0A7W7Z016</accession>
<evidence type="ECO:0000313" key="8">
    <source>
        <dbReference type="Proteomes" id="UP000542353"/>
    </source>
</evidence>
<proteinExistence type="predicted"/>
<evidence type="ECO:0000259" key="6">
    <source>
        <dbReference type="PROSITE" id="PS50893"/>
    </source>
</evidence>
<evidence type="ECO:0000256" key="5">
    <source>
        <dbReference type="SAM" id="MobiDB-lite"/>
    </source>
</evidence>
<dbReference type="GO" id="GO:0005524">
    <property type="term" value="F:ATP binding"/>
    <property type="evidence" value="ECO:0007669"/>
    <property type="project" value="UniProtKB-KW"/>
</dbReference>
<keyword evidence="1" id="KW-0813">Transport</keyword>
<dbReference type="InterPro" id="IPR003439">
    <property type="entry name" value="ABC_transporter-like_ATP-bd"/>
</dbReference>
<dbReference type="RefSeq" id="WP_246432762.1">
    <property type="nucleotide sequence ID" value="NZ_JACHIH010000001.1"/>
</dbReference>
<evidence type="ECO:0000256" key="4">
    <source>
        <dbReference type="ARBA" id="ARBA00024722"/>
    </source>
</evidence>
<reference evidence="7 8" key="1">
    <citation type="submission" date="2020-08" db="EMBL/GenBank/DDBJ databases">
        <title>Genomic Encyclopedia of Type Strains, Phase IV (KMG-IV): sequencing the most valuable type-strain genomes for metagenomic binning, comparative biology and taxonomic classification.</title>
        <authorList>
            <person name="Goeker M."/>
        </authorList>
    </citation>
    <scope>NUCLEOTIDE SEQUENCE [LARGE SCALE GENOMIC DNA]</scope>
    <source>
        <strain evidence="7 8">DSM 12706</strain>
    </source>
</reference>